<proteinExistence type="predicted"/>
<dbReference type="GO" id="GO:0005524">
    <property type="term" value="F:ATP binding"/>
    <property type="evidence" value="ECO:0007669"/>
    <property type="project" value="UniProtKB-KW"/>
</dbReference>
<dbReference type="OrthoDB" id="8955at10239"/>
<keyword evidence="5" id="KW-1185">Reference proteome</keyword>
<keyword evidence="4" id="KW-0418">Kinase</keyword>
<dbReference type="InterPro" id="IPR050108">
    <property type="entry name" value="CDK"/>
</dbReference>
<dbReference type="KEGG" id="vg:35382528"/>
<dbReference type="Pfam" id="PF00069">
    <property type="entry name" value="Pkinase"/>
    <property type="match status" value="1"/>
</dbReference>
<keyword evidence="4" id="KW-0808">Transferase</keyword>
<keyword evidence="1" id="KW-0547">Nucleotide-binding</keyword>
<dbReference type="EMBL" id="LT906555">
    <property type="protein sequence ID" value="SNW62614.1"/>
    <property type="molecule type" value="Genomic_DNA"/>
</dbReference>
<sequence>MDITKGEIIEFYIDNEIVSVYSININGKKYVVKKGRDINIEGPILEKLTHPNIIKLYKYNKDEYLLLEYMDDNLFNYIRLVRNLDAILIKSYMWQLLKGLQYCHKNNIIHLDIKTFSPLALQEDFINR</sequence>
<accession>A0A2I2L510</accession>
<evidence type="ECO:0000259" key="3">
    <source>
        <dbReference type="PROSITE" id="PS50011"/>
    </source>
</evidence>
<dbReference type="InterPro" id="IPR000719">
    <property type="entry name" value="Prot_kinase_dom"/>
</dbReference>
<dbReference type="GeneID" id="35382528"/>
<evidence type="ECO:0000313" key="4">
    <source>
        <dbReference type="EMBL" id="SNW62614.1"/>
    </source>
</evidence>
<dbReference type="PANTHER" id="PTHR24056">
    <property type="entry name" value="CELL DIVISION PROTEIN KINASE"/>
    <property type="match status" value="1"/>
</dbReference>
<dbReference type="PROSITE" id="PS50011">
    <property type="entry name" value="PROTEIN_KINASE_DOM"/>
    <property type="match status" value="1"/>
</dbReference>
<reference evidence="4" key="1">
    <citation type="submission" date="2017-08" db="EMBL/GenBank/DDBJ databases">
        <authorList>
            <consortium name="Urmite Genomes"/>
        </authorList>
    </citation>
    <scope>NUCLEOTIDE SEQUENCE [LARGE SCALE GENOMIC DNA]</scope>
    <source>
        <strain evidence="4">IHUMI-LCC2</strain>
    </source>
</reference>
<dbReference type="Proteomes" id="UP000236316">
    <property type="component" value="Segment"/>
</dbReference>
<dbReference type="SUPFAM" id="SSF56112">
    <property type="entry name" value="Protein kinase-like (PK-like)"/>
    <property type="match status" value="1"/>
</dbReference>
<name>A0A2I2L510_9VIRU</name>
<evidence type="ECO:0000256" key="2">
    <source>
        <dbReference type="ARBA" id="ARBA00022840"/>
    </source>
</evidence>
<dbReference type="InterPro" id="IPR011009">
    <property type="entry name" value="Kinase-like_dom_sf"/>
</dbReference>
<dbReference type="GO" id="GO:0004674">
    <property type="term" value="F:protein serine/threonine kinase activity"/>
    <property type="evidence" value="ECO:0007669"/>
    <property type="project" value="TreeGrafter"/>
</dbReference>
<dbReference type="RefSeq" id="YP_009448916.1">
    <property type="nucleotide sequence ID" value="NC_036594.1"/>
</dbReference>
<keyword evidence="2" id="KW-0067">ATP-binding</keyword>
<dbReference type="Gene3D" id="1.10.510.10">
    <property type="entry name" value="Transferase(Phosphotransferase) domain 1"/>
    <property type="match status" value="1"/>
</dbReference>
<gene>
    <name evidence="4" type="ORF">ORPV_710</name>
</gene>
<evidence type="ECO:0000313" key="5">
    <source>
        <dbReference type="Proteomes" id="UP000236316"/>
    </source>
</evidence>
<protein>
    <submittedName>
        <fullName evidence="4">Protein kinase</fullName>
    </submittedName>
</protein>
<evidence type="ECO:0000256" key="1">
    <source>
        <dbReference type="ARBA" id="ARBA00022741"/>
    </source>
</evidence>
<organism evidence="4">
    <name type="scientific">Orpheovirus IHUMI-LCC2</name>
    <dbReference type="NCBI Taxonomy" id="2023057"/>
    <lineage>
        <taxon>Viruses</taxon>
        <taxon>Varidnaviria</taxon>
        <taxon>Bamfordvirae</taxon>
        <taxon>Nucleocytoviricota</taxon>
        <taxon>Megaviricetes</taxon>
        <taxon>Pimascovirales</taxon>
        <taxon>Ocovirineae</taxon>
        <taxon>Orpheoviridae</taxon>
        <taxon>Alphaorpheovirus</taxon>
        <taxon>Alphaorpheovirus massiliense</taxon>
    </lineage>
</organism>
<feature type="domain" description="Protein kinase" evidence="3">
    <location>
        <begin position="1"/>
        <end position="128"/>
    </location>
</feature>